<evidence type="ECO:0000259" key="1">
    <source>
        <dbReference type="Pfam" id="PF06527"/>
    </source>
</evidence>
<dbReference type="Pfam" id="PF06527">
    <property type="entry name" value="TniQ"/>
    <property type="match status" value="1"/>
</dbReference>
<keyword evidence="3" id="KW-1185">Reference proteome</keyword>
<comment type="caution">
    <text evidence="2">The sequence shown here is derived from an EMBL/GenBank/DDBJ whole genome shotgun (WGS) entry which is preliminary data.</text>
</comment>
<proteinExistence type="predicted"/>
<organism evidence="2 3">
    <name type="scientific">Thioclava kandeliae</name>
    <dbReference type="NCBI Taxonomy" id="3070818"/>
    <lineage>
        <taxon>Bacteria</taxon>
        <taxon>Pseudomonadati</taxon>
        <taxon>Pseudomonadota</taxon>
        <taxon>Alphaproteobacteria</taxon>
        <taxon>Rhodobacterales</taxon>
        <taxon>Paracoccaceae</taxon>
        <taxon>Thioclava</taxon>
    </lineage>
</organism>
<dbReference type="InterPro" id="IPR009492">
    <property type="entry name" value="TniQ"/>
</dbReference>
<dbReference type="EMBL" id="JAYWLC010000017">
    <property type="protein sequence ID" value="MER5173264.1"/>
    <property type="molecule type" value="Genomic_DNA"/>
</dbReference>
<sequence>MLTRLAARNGAPSVYQFCADLAFPVDPLFRGEPLAIAQLAQLAGCDAAALARVSIRHLGHSRFRLRDEIATTHSLQRTRIRICPVCLRREVPSAEEAWRMPRRLQWKFTSVRSCVDHGCLLVTLPPEKFTKDGRDFTAQVRKHFGWVLSQGIVPAETGSFEHYLSQRILNGRGDAWLDGFELNIAARLCEVLGLLLEKGPEASLSGHNEQDWARYGEAGFQVLKGGELAFLGCLQELAEQHAEKRFFGRIYGPLVTWLQGRGLGNEVEPLRALMRREIFARFSIRKGVLVFGVPSEGIAARNEALVPSIQGFSLNEQELLVRRALAYRQEDETVATKSFVTEAMLAAFRRELGEWIEADEDRSEVDELESIAYPIAEAASYLRITVRTASYLAHAGFLSRAHCNAEARIGALQVSRKSLEAFRQRFISLGELANSTRNPVGALSARLRNKGVATLPMPPDLSRIYWRSDLTISGCLAECDAGNSRVAR</sequence>
<dbReference type="Proteomes" id="UP001438953">
    <property type="component" value="Unassembled WGS sequence"/>
</dbReference>
<evidence type="ECO:0000313" key="3">
    <source>
        <dbReference type="Proteomes" id="UP001438953"/>
    </source>
</evidence>
<protein>
    <submittedName>
        <fullName evidence="2">TniQ family protein</fullName>
    </submittedName>
</protein>
<evidence type="ECO:0000313" key="2">
    <source>
        <dbReference type="EMBL" id="MER5173264.1"/>
    </source>
</evidence>
<reference evidence="2 3" key="1">
    <citation type="submission" date="2024-01" db="EMBL/GenBank/DDBJ databases">
        <authorList>
            <person name="Deng Y."/>
            <person name="Su J."/>
        </authorList>
    </citation>
    <scope>NUCLEOTIDE SEQUENCE [LARGE SCALE GENOMIC DNA]</scope>
    <source>
        <strain evidence="2 3">CPCC 100088</strain>
    </source>
</reference>
<feature type="domain" description="TniQ" evidence="1">
    <location>
        <begin position="2"/>
        <end position="121"/>
    </location>
</feature>
<name>A0ABV1SLA2_9RHOB</name>
<gene>
    <name evidence="2" type="ORF">VSX56_15950</name>
</gene>
<accession>A0ABV1SLA2</accession>
<dbReference type="RefSeq" id="WP_350938645.1">
    <property type="nucleotide sequence ID" value="NZ_JAYWLC010000017.1"/>
</dbReference>
<reference evidence="2 3" key="2">
    <citation type="submission" date="2024-06" db="EMBL/GenBank/DDBJ databases">
        <title>Thioclava kandeliae sp. nov. from a rhizosphere soil sample of Kandelia candel in a mangrove.</title>
        <authorList>
            <person name="Mu T."/>
        </authorList>
    </citation>
    <scope>NUCLEOTIDE SEQUENCE [LARGE SCALE GENOMIC DNA]</scope>
    <source>
        <strain evidence="2 3">CPCC 100088</strain>
    </source>
</reference>